<comment type="caution">
    <text evidence="2">The sequence shown here is derived from an EMBL/GenBank/DDBJ whole genome shotgun (WGS) entry which is preliminary data.</text>
</comment>
<dbReference type="EMBL" id="JH711582">
    <property type="protein sequence ID" value="EIW78726.1"/>
    <property type="molecule type" value="Genomic_DNA"/>
</dbReference>
<name>A0A5M3MI99_CONPW</name>
<protein>
    <submittedName>
        <fullName evidence="2">Uncharacterized protein</fullName>
    </submittedName>
</protein>
<feature type="region of interest" description="Disordered" evidence="1">
    <location>
        <begin position="196"/>
        <end position="223"/>
    </location>
</feature>
<evidence type="ECO:0000313" key="2">
    <source>
        <dbReference type="EMBL" id="EIW78726.1"/>
    </source>
</evidence>
<organism evidence="2 3">
    <name type="scientific">Coniophora puteana (strain RWD-64-598)</name>
    <name type="common">Brown rot fungus</name>
    <dbReference type="NCBI Taxonomy" id="741705"/>
    <lineage>
        <taxon>Eukaryota</taxon>
        <taxon>Fungi</taxon>
        <taxon>Dikarya</taxon>
        <taxon>Basidiomycota</taxon>
        <taxon>Agaricomycotina</taxon>
        <taxon>Agaricomycetes</taxon>
        <taxon>Agaricomycetidae</taxon>
        <taxon>Boletales</taxon>
        <taxon>Coniophorineae</taxon>
        <taxon>Coniophoraceae</taxon>
        <taxon>Coniophora</taxon>
    </lineage>
</organism>
<dbReference type="Proteomes" id="UP000053558">
    <property type="component" value="Unassembled WGS sequence"/>
</dbReference>
<feature type="compositionally biased region" description="Low complexity" evidence="1">
    <location>
        <begin position="196"/>
        <end position="205"/>
    </location>
</feature>
<accession>A0A5M3MI99</accession>
<reference evidence="3" key="1">
    <citation type="journal article" date="2012" name="Science">
        <title>The Paleozoic origin of enzymatic lignin decomposition reconstructed from 31 fungal genomes.</title>
        <authorList>
            <person name="Floudas D."/>
            <person name="Binder M."/>
            <person name="Riley R."/>
            <person name="Barry K."/>
            <person name="Blanchette R.A."/>
            <person name="Henrissat B."/>
            <person name="Martinez A.T."/>
            <person name="Otillar R."/>
            <person name="Spatafora J.W."/>
            <person name="Yadav J.S."/>
            <person name="Aerts A."/>
            <person name="Benoit I."/>
            <person name="Boyd A."/>
            <person name="Carlson A."/>
            <person name="Copeland A."/>
            <person name="Coutinho P.M."/>
            <person name="de Vries R.P."/>
            <person name="Ferreira P."/>
            <person name="Findley K."/>
            <person name="Foster B."/>
            <person name="Gaskell J."/>
            <person name="Glotzer D."/>
            <person name="Gorecki P."/>
            <person name="Heitman J."/>
            <person name="Hesse C."/>
            <person name="Hori C."/>
            <person name="Igarashi K."/>
            <person name="Jurgens J.A."/>
            <person name="Kallen N."/>
            <person name="Kersten P."/>
            <person name="Kohler A."/>
            <person name="Kuees U."/>
            <person name="Kumar T.K.A."/>
            <person name="Kuo A."/>
            <person name="LaButti K."/>
            <person name="Larrondo L.F."/>
            <person name="Lindquist E."/>
            <person name="Ling A."/>
            <person name="Lombard V."/>
            <person name="Lucas S."/>
            <person name="Lundell T."/>
            <person name="Martin R."/>
            <person name="McLaughlin D.J."/>
            <person name="Morgenstern I."/>
            <person name="Morin E."/>
            <person name="Murat C."/>
            <person name="Nagy L.G."/>
            <person name="Nolan M."/>
            <person name="Ohm R.A."/>
            <person name="Patyshakuliyeva A."/>
            <person name="Rokas A."/>
            <person name="Ruiz-Duenas F.J."/>
            <person name="Sabat G."/>
            <person name="Salamov A."/>
            <person name="Samejima M."/>
            <person name="Schmutz J."/>
            <person name="Slot J.C."/>
            <person name="St John F."/>
            <person name="Stenlid J."/>
            <person name="Sun H."/>
            <person name="Sun S."/>
            <person name="Syed K."/>
            <person name="Tsang A."/>
            <person name="Wiebenga A."/>
            <person name="Young D."/>
            <person name="Pisabarro A."/>
            <person name="Eastwood D.C."/>
            <person name="Martin F."/>
            <person name="Cullen D."/>
            <person name="Grigoriev I.V."/>
            <person name="Hibbett D.S."/>
        </authorList>
    </citation>
    <scope>NUCLEOTIDE SEQUENCE [LARGE SCALE GENOMIC DNA]</scope>
    <source>
        <strain evidence="3">RWD-64-598 SS2</strain>
    </source>
</reference>
<dbReference type="RefSeq" id="XP_007771702.1">
    <property type="nucleotide sequence ID" value="XM_007773512.1"/>
</dbReference>
<sequence length="375" mass="42803">MDVVWKDTTTHTTGLLNDTGFLHMQALMTTARTCKTNFHSTSTRENNHLWLQRAICCLQDILDRFCCFPSSLHSIILDVTDFQHRVMDIWALMEWWLCMKNRFYSHNWTKVKGLKKEDGIRPDSSNSISLVNINHPCIIIKGYHENSVDMHYGHSHEDPESFKIHGISANDLGLGLQNLLKQGALSVWFLNYEAGPSTRPSCPKPSKSKRSIPYTHPSTGPKREQCDKRTNLIHKFWPDRFDAWRVALKEVDKSFSCVCNVAMNSGYFFPEPALFCGVTNFSCLACYVKNWLANCKPWINYVRTSPPELPPKGQNWQNSLNGAIWVCTLDNNGSGSERNKACMLWFLHPILHIAQENCEVPSIVVCGTAITCEQM</sequence>
<proteinExistence type="predicted"/>
<dbReference type="OrthoDB" id="2643173at2759"/>
<dbReference type="KEGG" id="cput:CONPUDRAFT_156683"/>
<dbReference type="AlphaFoldDB" id="A0A5M3MI99"/>
<evidence type="ECO:0000256" key="1">
    <source>
        <dbReference type="SAM" id="MobiDB-lite"/>
    </source>
</evidence>
<gene>
    <name evidence="2" type="ORF">CONPUDRAFT_156683</name>
</gene>
<keyword evidence="3" id="KW-1185">Reference proteome</keyword>
<dbReference type="GeneID" id="19203610"/>
<evidence type="ECO:0000313" key="3">
    <source>
        <dbReference type="Proteomes" id="UP000053558"/>
    </source>
</evidence>